<dbReference type="PANTHER" id="PTHR16071:SF2">
    <property type="entry name" value="FIGNL1-INTERACTING REGULATOR OF RECOMBINATION AND MITOSIS"/>
    <property type="match status" value="1"/>
</dbReference>
<dbReference type="PANTHER" id="PTHR16071">
    <property type="entry name" value="CHROMOSOME 1 OPEN READING FRAME 112"/>
    <property type="match status" value="1"/>
</dbReference>
<dbReference type="AlphaFoldDB" id="A0A8W8LID1"/>
<evidence type="ECO:0000313" key="3">
    <source>
        <dbReference type="Proteomes" id="UP000005408"/>
    </source>
</evidence>
<keyword evidence="3" id="KW-1185">Reference proteome</keyword>
<dbReference type="EnsemblMetazoa" id="G28142.1">
    <property type="protein sequence ID" value="G28142.1:cds"/>
    <property type="gene ID" value="G28142"/>
</dbReference>
<sequence>MIDKAFLRLLDNLRVSDPVTEQEVQEITQVCRGLFDVCQIVTSLDMKLMVTLWKAISKHAVGNKAHIGQHLEVGNMVNHLCGEIHTGFVYLLQLLPRLDLEGRAFLRTSGQLEICRGLFDVCQIVTSLDMKLMVTLWKAISKHAVSNKAHIGQHLEVGDMVNHLCGKSRLDLCISFSCFLVWICRDGLLPPSLSAQQIDQKHFSEIQQHLTNATDVLIKAFLPNKVFIETLTGSEKVGVVRDEDSFPELQILLRVLDNLPQMEDRIQQLWVDHCLYPEDLERLSVIEVVFRTTARCSVEMGLPLYITDPSLTGKHEKSMTLYENCCTRVCGFLGSLTTKLFNKAEEVLLENILSHDLWCRLLAEDVWCFLVRYGSADLCRDQVNFLVELMKQSPPAFQPPSPLLSLTVRLIKCLAPEHQAELTQRLGASDNPVSLRILASCVQGFSDPGLCQGVIHSVSESCSRLLREITTTEEYTQEDLHRLFLCLSCLCELLGQNDTIPLAVQPHVTSSITDTIGRLWKEIVASDWLNTSLSLQCLGKLILLSSYLLLSLDNDVLDKILTGMSSCLQQESSVHLHLTLVYFLRSFGKVTLPASPEQPQMLKRLSDLFVATLTSSDLFIYHHGLSAFTKFAEETLHEAVVPSCIEDQPGLKDCVVQFINKSPYTCSGELSRLDFLRIVPPCRIGVDMDSDSGVSDHQSGPSSKRPRLMENANHCQVSQQLKISVEELVGVLRETLPDLEAFTKSGDTDMTPQTWDNLEHIQTKIMDIIKEKG</sequence>
<dbReference type="InterPro" id="IPR027902">
    <property type="entry name" value="DUF4487"/>
</dbReference>
<feature type="region of interest" description="Disordered" evidence="1">
    <location>
        <begin position="689"/>
        <end position="708"/>
    </location>
</feature>
<dbReference type="InterPro" id="IPR016024">
    <property type="entry name" value="ARM-type_fold"/>
</dbReference>
<accession>A0A8W8LID1</accession>
<dbReference type="Proteomes" id="UP000005408">
    <property type="component" value="Unassembled WGS sequence"/>
</dbReference>
<evidence type="ECO:0000313" key="2">
    <source>
        <dbReference type="EnsemblMetazoa" id="G28142.1:cds"/>
    </source>
</evidence>
<name>A0A8W8LID1_MAGGI</name>
<reference evidence="2" key="1">
    <citation type="submission" date="2022-08" db="UniProtKB">
        <authorList>
            <consortium name="EnsemblMetazoa"/>
        </authorList>
    </citation>
    <scope>IDENTIFICATION</scope>
    <source>
        <strain evidence="2">05x7-T-G4-1.051#20</strain>
    </source>
</reference>
<protein>
    <submittedName>
        <fullName evidence="2">Uncharacterized protein</fullName>
    </submittedName>
</protein>
<dbReference type="Pfam" id="PF14868">
    <property type="entry name" value="DUF4487"/>
    <property type="match status" value="1"/>
</dbReference>
<proteinExistence type="predicted"/>
<dbReference type="SUPFAM" id="SSF48371">
    <property type="entry name" value="ARM repeat"/>
    <property type="match status" value="1"/>
</dbReference>
<organism evidence="2 3">
    <name type="scientific">Magallana gigas</name>
    <name type="common">Pacific oyster</name>
    <name type="synonym">Crassostrea gigas</name>
    <dbReference type="NCBI Taxonomy" id="29159"/>
    <lineage>
        <taxon>Eukaryota</taxon>
        <taxon>Metazoa</taxon>
        <taxon>Spiralia</taxon>
        <taxon>Lophotrochozoa</taxon>
        <taxon>Mollusca</taxon>
        <taxon>Bivalvia</taxon>
        <taxon>Autobranchia</taxon>
        <taxon>Pteriomorphia</taxon>
        <taxon>Ostreida</taxon>
        <taxon>Ostreoidea</taxon>
        <taxon>Ostreidae</taxon>
        <taxon>Magallana</taxon>
    </lineage>
</organism>
<evidence type="ECO:0000256" key="1">
    <source>
        <dbReference type="SAM" id="MobiDB-lite"/>
    </source>
</evidence>